<comment type="caution">
    <text evidence="3">The sequence shown here is derived from an EMBL/GenBank/DDBJ whole genome shotgun (WGS) entry which is preliminary data.</text>
</comment>
<reference evidence="3 4" key="1">
    <citation type="submission" date="2020-11" db="EMBL/GenBank/DDBJ databases">
        <title>Pseudonocardia abyssalis sp. nov. and Pseudonocardia oceani sp. nov., description and phylogenomic analysis of two novel actinomycetes isolated from the deep Southern Ocean.</title>
        <authorList>
            <person name="Parra J."/>
        </authorList>
    </citation>
    <scope>NUCLEOTIDE SEQUENCE [LARGE SCALE GENOMIC DNA]</scope>
    <source>
        <strain evidence="3 4">KRD-168</strain>
    </source>
</reference>
<evidence type="ECO:0000313" key="4">
    <source>
        <dbReference type="Proteomes" id="UP000694287"/>
    </source>
</evidence>
<dbReference type="RefSeq" id="WP_218616469.1">
    <property type="nucleotide sequence ID" value="NZ_JADQDK010000001.1"/>
</dbReference>
<accession>A0ABS6V130</accession>
<organism evidence="3 4">
    <name type="scientific">Pseudonocardia abyssalis</name>
    <dbReference type="NCBI Taxonomy" id="2792008"/>
    <lineage>
        <taxon>Bacteria</taxon>
        <taxon>Bacillati</taxon>
        <taxon>Actinomycetota</taxon>
        <taxon>Actinomycetes</taxon>
        <taxon>Pseudonocardiales</taxon>
        <taxon>Pseudonocardiaceae</taxon>
        <taxon>Pseudonocardia</taxon>
    </lineage>
</organism>
<gene>
    <name evidence="3" type="ORF">I4I81_28685</name>
</gene>
<name>A0ABS6V130_9PSEU</name>
<dbReference type="EMBL" id="JADQDK010000001">
    <property type="protein sequence ID" value="MBW0138213.1"/>
    <property type="molecule type" value="Genomic_DNA"/>
</dbReference>
<protein>
    <recommendedName>
        <fullName evidence="2">Glyoxalase-like domain-containing protein</fullName>
    </recommendedName>
</protein>
<dbReference type="Pfam" id="PF18029">
    <property type="entry name" value="Glyoxalase_6"/>
    <property type="match status" value="1"/>
</dbReference>
<feature type="domain" description="Glyoxalase-like" evidence="2">
    <location>
        <begin position="16"/>
        <end position="82"/>
    </location>
</feature>
<dbReference type="InterPro" id="IPR041581">
    <property type="entry name" value="Glyoxalase_6"/>
</dbReference>
<proteinExistence type="predicted"/>
<evidence type="ECO:0000256" key="1">
    <source>
        <dbReference type="SAM" id="MobiDB-lite"/>
    </source>
</evidence>
<feature type="region of interest" description="Disordered" evidence="1">
    <location>
        <begin position="1"/>
        <end position="31"/>
    </location>
</feature>
<keyword evidence="4" id="KW-1185">Reference proteome</keyword>
<sequence>MGGAVRGGDAAPHRRPRALLGLWPEPGPRRGKSRLHLEVRPDAGGGDVAVRVAGWGATPLTASGDHPWQRFADPSGNEFCVLGRAAATP</sequence>
<dbReference type="Proteomes" id="UP000694287">
    <property type="component" value="Unassembled WGS sequence"/>
</dbReference>
<evidence type="ECO:0000313" key="3">
    <source>
        <dbReference type="EMBL" id="MBW0138213.1"/>
    </source>
</evidence>
<evidence type="ECO:0000259" key="2">
    <source>
        <dbReference type="Pfam" id="PF18029"/>
    </source>
</evidence>